<dbReference type="PROSITE" id="PS01348">
    <property type="entry name" value="MRAY_2"/>
    <property type="match status" value="1"/>
</dbReference>
<accession>A0A9E8S7X1</accession>
<feature type="transmembrane region" description="Helical" evidence="9">
    <location>
        <begin position="339"/>
        <end position="360"/>
    </location>
</feature>
<feature type="transmembrane region" description="Helical" evidence="9">
    <location>
        <begin position="47"/>
        <end position="68"/>
    </location>
</feature>
<evidence type="ECO:0000256" key="8">
    <source>
        <dbReference type="SAM" id="MobiDB-lite"/>
    </source>
</evidence>
<feature type="transmembrane region" description="Helical" evidence="9">
    <location>
        <begin position="261"/>
        <end position="284"/>
    </location>
</feature>
<feature type="transmembrane region" description="Helical" evidence="9">
    <location>
        <begin position="112"/>
        <end position="132"/>
    </location>
</feature>
<dbReference type="Pfam" id="PF00953">
    <property type="entry name" value="Glycos_transf_4"/>
    <property type="match status" value="1"/>
</dbReference>
<dbReference type="CDD" id="cd06853">
    <property type="entry name" value="GT_WecA_like"/>
    <property type="match status" value="1"/>
</dbReference>
<evidence type="ECO:0000256" key="5">
    <source>
        <dbReference type="ARBA" id="ARBA00022989"/>
    </source>
</evidence>
<dbReference type="InterPro" id="IPR000715">
    <property type="entry name" value="Glycosyl_transferase_4"/>
</dbReference>
<comment type="cofactor">
    <cofactor evidence="7">
        <name>Mg(2+)</name>
        <dbReference type="ChEBI" id="CHEBI:18420"/>
    </cofactor>
</comment>
<keyword evidence="7" id="KW-0460">Magnesium</keyword>
<feature type="transmembrane region" description="Helical" evidence="9">
    <location>
        <begin position="168"/>
        <end position="189"/>
    </location>
</feature>
<feature type="region of interest" description="Disordered" evidence="8">
    <location>
        <begin position="387"/>
        <end position="418"/>
    </location>
</feature>
<evidence type="ECO:0000256" key="2">
    <source>
        <dbReference type="ARBA" id="ARBA00022475"/>
    </source>
</evidence>
<dbReference type="PANTHER" id="PTHR22926:SF3">
    <property type="entry name" value="UNDECAPRENYL-PHOSPHATE ALPHA-N-ACETYLGLUCOSAMINYL 1-PHOSPHATE TRANSFERASE"/>
    <property type="match status" value="1"/>
</dbReference>
<keyword evidence="11" id="KW-1185">Reference proteome</keyword>
<evidence type="ECO:0000256" key="1">
    <source>
        <dbReference type="ARBA" id="ARBA00004651"/>
    </source>
</evidence>
<dbReference type="GO" id="GO:0071555">
    <property type="term" value="P:cell wall organization"/>
    <property type="evidence" value="ECO:0007669"/>
    <property type="project" value="TreeGrafter"/>
</dbReference>
<evidence type="ECO:0000256" key="6">
    <source>
        <dbReference type="ARBA" id="ARBA00023136"/>
    </source>
</evidence>
<dbReference type="GO" id="GO:0005886">
    <property type="term" value="C:plasma membrane"/>
    <property type="evidence" value="ECO:0007669"/>
    <property type="project" value="UniProtKB-SubCell"/>
</dbReference>
<dbReference type="RefSeq" id="WP_267780695.1">
    <property type="nucleotide sequence ID" value="NZ_CP113089.1"/>
</dbReference>
<feature type="transmembrane region" description="Helical" evidence="9">
    <location>
        <begin position="138"/>
        <end position="156"/>
    </location>
</feature>
<comment type="subcellular location">
    <subcellularLocation>
        <location evidence="1">Cell membrane</location>
        <topology evidence="1">Multi-pass membrane protein</topology>
    </subcellularLocation>
</comment>
<dbReference type="GO" id="GO:0046872">
    <property type="term" value="F:metal ion binding"/>
    <property type="evidence" value="ECO:0007669"/>
    <property type="project" value="UniProtKB-KW"/>
</dbReference>
<feature type="transmembrane region" description="Helical" evidence="9">
    <location>
        <begin position="228"/>
        <end position="249"/>
    </location>
</feature>
<evidence type="ECO:0000313" key="11">
    <source>
        <dbReference type="Proteomes" id="UP001164706"/>
    </source>
</evidence>
<feature type="transmembrane region" description="Helical" evidence="9">
    <location>
        <begin position="6"/>
        <end position="26"/>
    </location>
</feature>
<evidence type="ECO:0000256" key="9">
    <source>
        <dbReference type="SAM" id="Phobius"/>
    </source>
</evidence>
<feature type="transmembrane region" description="Helical" evidence="9">
    <location>
        <begin position="313"/>
        <end position="333"/>
    </location>
</feature>
<evidence type="ECO:0000256" key="7">
    <source>
        <dbReference type="PIRSR" id="PIRSR600715-1"/>
    </source>
</evidence>
<dbReference type="GO" id="GO:0044038">
    <property type="term" value="P:cell wall macromolecule biosynthetic process"/>
    <property type="evidence" value="ECO:0007669"/>
    <property type="project" value="TreeGrafter"/>
</dbReference>
<name>A0A9E8S7X1_9MICO</name>
<gene>
    <name evidence="10" type="ORF">OVN18_10300</name>
</gene>
<protein>
    <submittedName>
        <fullName evidence="10">MraY family glycosyltransferase</fullName>
    </submittedName>
</protein>
<keyword evidence="4 9" id="KW-0812">Transmembrane</keyword>
<dbReference type="EMBL" id="CP113089">
    <property type="protein sequence ID" value="WAB80945.1"/>
    <property type="molecule type" value="Genomic_DNA"/>
</dbReference>
<reference evidence="10" key="1">
    <citation type="submission" date="2022-11" db="EMBL/GenBank/DDBJ databases">
        <title>Description of Microcella daejonensis nov. sp, isolated from riverside soil.</title>
        <authorList>
            <person name="Molina K.M."/>
            <person name="Kim S.B."/>
        </authorList>
    </citation>
    <scope>NUCLEOTIDE SEQUENCE</scope>
    <source>
        <strain evidence="10">MMS21-STM12</strain>
    </source>
</reference>
<keyword evidence="2" id="KW-1003">Cell membrane</keyword>
<keyword evidence="6 9" id="KW-0472">Membrane</keyword>
<dbReference type="InterPro" id="IPR018480">
    <property type="entry name" value="PNAcMuramoyl-5peptid_Trfase_CS"/>
</dbReference>
<organism evidence="10 11">
    <name type="scientific">Microcella daejeonensis</name>
    <dbReference type="NCBI Taxonomy" id="2994971"/>
    <lineage>
        <taxon>Bacteria</taxon>
        <taxon>Bacillati</taxon>
        <taxon>Actinomycetota</taxon>
        <taxon>Actinomycetes</taxon>
        <taxon>Micrococcales</taxon>
        <taxon>Microbacteriaceae</taxon>
        <taxon>Microcella</taxon>
    </lineage>
</organism>
<dbReference type="Proteomes" id="UP001164706">
    <property type="component" value="Chromosome"/>
</dbReference>
<sequence>MRFYLLVALVSGLASLGASYAVYRLSKRYKLYPGIRDRDVHTNPTPRLGGIAILLGVAVSLAVASQISWFEGVYADPFPIIAILLSAGVMLGVGVLDDLFDLNWMTKLAAQLIVAWFLAWSSVQIVSLPIGIDNGISLFGPTGFLILTVLAVVLVMNAVNFIDGLDGLVAGVTLIAGGVFFVYSYILAIDTSQTAFNLASLVMAVLLGAVAGFLPFNWHPAKMFMGDGGALVVGLLLAVSTITVTGQINPASIDRSLLLPAFIPIALPFAILVVPLLDFGLAVLRRLRAGKSPFSADRQHLHHRLLDMGHSHFHAVLIFYGWTAVVAFGALLFLFVAWWWALSAIAFGLIVCTAVTLAPLSRRKRVEAAAQSAMDAPADVARFDPLDAAAPPLDHEPDPAEAPASMTARGPRRAEEIR</sequence>
<keyword evidence="5 9" id="KW-1133">Transmembrane helix</keyword>
<evidence type="ECO:0000313" key="10">
    <source>
        <dbReference type="EMBL" id="WAB80945.1"/>
    </source>
</evidence>
<evidence type="ECO:0000256" key="4">
    <source>
        <dbReference type="ARBA" id="ARBA00022692"/>
    </source>
</evidence>
<feature type="transmembrane region" description="Helical" evidence="9">
    <location>
        <begin position="195"/>
        <end position="216"/>
    </location>
</feature>
<feature type="transmembrane region" description="Helical" evidence="9">
    <location>
        <begin position="80"/>
        <end position="100"/>
    </location>
</feature>
<dbReference type="AlphaFoldDB" id="A0A9E8S7X1"/>
<proteinExistence type="predicted"/>
<dbReference type="KEGG" id="mdb:OVN18_10300"/>
<feature type="binding site" evidence="7">
    <location>
        <position position="160"/>
    </location>
    <ligand>
        <name>Mg(2+)</name>
        <dbReference type="ChEBI" id="CHEBI:18420"/>
    </ligand>
</feature>
<evidence type="ECO:0000256" key="3">
    <source>
        <dbReference type="ARBA" id="ARBA00022679"/>
    </source>
</evidence>
<feature type="binding site" evidence="7">
    <location>
        <position position="227"/>
    </location>
    <ligand>
        <name>Mg(2+)</name>
        <dbReference type="ChEBI" id="CHEBI:18420"/>
    </ligand>
</feature>
<keyword evidence="7" id="KW-0479">Metal-binding</keyword>
<dbReference type="GO" id="GO:0016780">
    <property type="term" value="F:phosphotransferase activity, for other substituted phosphate groups"/>
    <property type="evidence" value="ECO:0007669"/>
    <property type="project" value="InterPro"/>
</dbReference>
<dbReference type="PANTHER" id="PTHR22926">
    <property type="entry name" value="PHOSPHO-N-ACETYLMURAMOYL-PENTAPEPTIDE-TRANSFERASE"/>
    <property type="match status" value="1"/>
</dbReference>
<dbReference type="GO" id="GO:0009103">
    <property type="term" value="P:lipopolysaccharide biosynthetic process"/>
    <property type="evidence" value="ECO:0007669"/>
    <property type="project" value="TreeGrafter"/>
</dbReference>
<keyword evidence="3" id="KW-0808">Transferase</keyword>